<dbReference type="Pfam" id="PF00001">
    <property type="entry name" value="7tm_1"/>
    <property type="match status" value="1"/>
</dbReference>
<comment type="subcellular location">
    <subcellularLocation>
        <location evidence="1">Membrane</location>
        <topology evidence="1">Single-pass membrane protein</topology>
    </subcellularLocation>
</comment>
<dbReference type="PROSITE" id="PS50262">
    <property type="entry name" value="G_PROTEIN_RECEP_F1_2"/>
    <property type="match status" value="1"/>
</dbReference>
<feature type="transmembrane region" description="Helical" evidence="9">
    <location>
        <begin position="1358"/>
        <end position="1384"/>
    </location>
</feature>
<evidence type="ECO:0000256" key="1">
    <source>
        <dbReference type="ARBA" id="ARBA00004167"/>
    </source>
</evidence>
<dbReference type="PRINTS" id="PR00261">
    <property type="entry name" value="LDLRECEPTOR"/>
</dbReference>
<evidence type="ECO:0000259" key="12">
    <source>
        <dbReference type="PROSITE" id="PS50262"/>
    </source>
</evidence>
<feature type="signal peptide" evidence="10">
    <location>
        <begin position="1"/>
        <end position="18"/>
    </location>
</feature>
<evidence type="ECO:0000256" key="3">
    <source>
        <dbReference type="ARBA" id="ARBA00022737"/>
    </source>
</evidence>
<evidence type="ECO:0000256" key="6">
    <source>
        <dbReference type="ARBA" id="ARBA00023157"/>
    </source>
</evidence>
<dbReference type="InterPro" id="IPR050685">
    <property type="entry name" value="LDLR"/>
</dbReference>
<feature type="disulfide bond" evidence="7">
    <location>
        <begin position="998"/>
        <end position="1007"/>
    </location>
</feature>
<dbReference type="SMART" id="SM00192">
    <property type="entry name" value="LDLa"/>
    <property type="match status" value="7"/>
</dbReference>
<protein>
    <submittedName>
        <fullName evidence="13">Uncharacterized protein</fullName>
    </submittedName>
</protein>
<accession>A0A814RU21</accession>
<dbReference type="PANTHER" id="PTHR24270">
    <property type="entry name" value="LOW-DENSITY LIPOPROTEIN RECEPTOR-RELATED"/>
    <property type="match status" value="1"/>
</dbReference>
<dbReference type="PROSITE" id="PS50068">
    <property type="entry name" value="LDLRA_2"/>
    <property type="match status" value="1"/>
</dbReference>
<dbReference type="Proteomes" id="UP000663845">
    <property type="component" value="Unassembled WGS sequence"/>
</dbReference>
<reference evidence="13" key="1">
    <citation type="submission" date="2021-02" db="EMBL/GenBank/DDBJ databases">
        <authorList>
            <person name="Nowell W R."/>
        </authorList>
    </citation>
    <scope>NUCLEOTIDE SEQUENCE</scope>
</reference>
<dbReference type="Pfam" id="PF00008">
    <property type="entry name" value="EGF"/>
    <property type="match status" value="1"/>
</dbReference>
<dbReference type="Gene3D" id="4.10.400.10">
    <property type="entry name" value="Low-density Lipoprotein Receptor"/>
    <property type="match status" value="1"/>
</dbReference>
<keyword evidence="5 9" id="KW-0472">Membrane</keyword>
<dbReference type="CDD" id="cd00112">
    <property type="entry name" value="LDLa"/>
    <property type="match status" value="1"/>
</dbReference>
<dbReference type="InterPro" id="IPR036055">
    <property type="entry name" value="LDL_receptor-like_sf"/>
</dbReference>
<dbReference type="SUPFAM" id="SSF81321">
    <property type="entry name" value="Family A G protein-coupled receptor-like"/>
    <property type="match status" value="1"/>
</dbReference>
<dbReference type="PROSITE" id="PS01186">
    <property type="entry name" value="EGF_2"/>
    <property type="match status" value="2"/>
</dbReference>
<keyword evidence="3" id="KW-0677">Repeat</keyword>
<dbReference type="EMBL" id="CAJNOG010000276">
    <property type="protein sequence ID" value="CAF1138586.1"/>
    <property type="molecule type" value="Genomic_DNA"/>
</dbReference>
<evidence type="ECO:0000256" key="4">
    <source>
        <dbReference type="ARBA" id="ARBA00022989"/>
    </source>
</evidence>
<feature type="domain" description="G-protein coupled receptors family 1 profile" evidence="12">
    <location>
        <begin position="1338"/>
        <end position="1600"/>
    </location>
</feature>
<name>A0A814RU21_9BILA</name>
<dbReference type="GO" id="GO:0005886">
    <property type="term" value="C:plasma membrane"/>
    <property type="evidence" value="ECO:0007669"/>
    <property type="project" value="TreeGrafter"/>
</dbReference>
<dbReference type="SUPFAM" id="SSF57196">
    <property type="entry name" value="EGF/Laminin"/>
    <property type="match status" value="1"/>
</dbReference>
<dbReference type="SMART" id="SM00181">
    <property type="entry name" value="EGF"/>
    <property type="match status" value="3"/>
</dbReference>
<feature type="transmembrane region" description="Helical" evidence="9">
    <location>
        <begin position="1501"/>
        <end position="1527"/>
    </location>
</feature>
<feature type="disulfide bond" evidence="7">
    <location>
        <begin position="973"/>
        <end position="983"/>
    </location>
</feature>
<dbReference type="InterPro" id="IPR000276">
    <property type="entry name" value="GPCR_Rhodpsn"/>
</dbReference>
<dbReference type="InterPro" id="IPR002172">
    <property type="entry name" value="LDrepeatLR_classA_rpt"/>
</dbReference>
<dbReference type="PROSITE" id="PS50026">
    <property type="entry name" value="EGF_3"/>
    <property type="match status" value="2"/>
</dbReference>
<dbReference type="EMBL" id="CAJOAZ010000774">
    <property type="protein sequence ID" value="CAF3711257.1"/>
    <property type="molecule type" value="Genomic_DNA"/>
</dbReference>
<feature type="transmembrane region" description="Helical" evidence="9">
    <location>
        <begin position="1323"/>
        <end position="1346"/>
    </location>
</feature>
<evidence type="ECO:0000313" key="15">
    <source>
        <dbReference type="Proteomes" id="UP000663845"/>
    </source>
</evidence>
<evidence type="ECO:0000313" key="14">
    <source>
        <dbReference type="EMBL" id="CAF3711257.1"/>
    </source>
</evidence>
<feature type="transmembrane region" description="Helical" evidence="9">
    <location>
        <begin position="1548"/>
        <end position="1568"/>
    </location>
</feature>
<proteinExistence type="predicted"/>
<evidence type="ECO:0000256" key="7">
    <source>
        <dbReference type="PROSITE-ProRule" id="PRU00076"/>
    </source>
</evidence>
<dbReference type="GO" id="GO:0004930">
    <property type="term" value="F:G protein-coupled receptor activity"/>
    <property type="evidence" value="ECO:0007669"/>
    <property type="project" value="InterPro"/>
</dbReference>
<evidence type="ECO:0000256" key="2">
    <source>
        <dbReference type="ARBA" id="ARBA00022692"/>
    </source>
</evidence>
<evidence type="ECO:0000259" key="11">
    <source>
        <dbReference type="PROSITE" id="PS50026"/>
    </source>
</evidence>
<gene>
    <name evidence="13" type="ORF">JYZ213_LOCUS23424</name>
    <name evidence="14" type="ORF">OXD698_LOCUS12976</name>
</gene>
<comment type="caution">
    <text evidence="7">Lacks conserved residue(s) required for the propagation of feature annotation.</text>
</comment>
<feature type="transmembrane region" description="Helical" evidence="9">
    <location>
        <begin position="1442"/>
        <end position="1460"/>
    </location>
</feature>
<keyword evidence="10" id="KW-0732">Signal</keyword>
<comment type="caution">
    <text evidence="13">The sequence shown here is derived from an EMBL/GenBank/DDBJ whole genome shotgun (WGS) entry which is preliminary data.</text>
</comment>
<feature type="domain" description="EGF-like" evidence="11">
    <location>
        <begin position="1046"/>
        <end position="1092"/>
    </location>
</feature>
<evidence type="ECO:0000256" key="8">
    <source>
        <dbReference type="PROSITE-ProRule" id="PRU00124"/>
    </source>
</evidence>
<dbReference type="InterPro" id="IPR017452">
    <property type="entry name" value="GPCR_Rhodpsn_7TM"/>
</dbReference>
<dbReference type="Proteomes" id="UP000663844">
    <property type="component" value="Unassembled WGS sequence"/>
</dbReference>
<organism evidence="13 15">
    <name type="scientific">Adineta steineri</name>
    <dbReference type="NCBI Taxonomy" id="433720"/>
    <lineage>
        <taxon>Eukaryota</taxon>
        <taxon>Metazoa</taxon>
        <taxon>Spiralia</taxon>
        <taxon>Gnathifera</taxon>
        <taxon>Rotifera</taxon>
        <taxon>Eurotatoria</taxon>
        <taxon>Bdelloidea</taxon>
        <taxon>Adinetida</taxon>
        <taxon>Adinetidae</taxon>
        <taxon>Adineta</taxon>
    </lineage>
</organism>
<evidence type="ECO:0000256" key="10">
    <source>
        <dbReference type="SAM" id="SignalP"/>
    </source>
</evidence>
<dbReference type="CDD" id="cd00054">
    <property type="entry name" value="EGF_CA"/>
    <property type="match status" value="1"/>
</dbReference>
<evidence type="ECO:0000313" key="13">
    <source>
        <dbReference type="EMBL" id="CAF1138586.1"/>
    </source>
</evidence>
<dbReference type="InterPro" id="IPR000742">
    <property type="entry name" value="EGF"/>
</dbReference>
<feature type="disulfide bond" evidence="8">
    <location>
        <begin position="226"/>
        <end position="238"/>
    </location>
</feature>
<dbReference type="SUPFAM" id="SSF57424">
    <property type="entry name" value="LDL receptor-like module"/>
    <property type="match status" value="1"/>
</dbReference>
<feature type="chain" id="PRO_5036410732" evidence="10">
    <location>
        <begin position="19"/>
        <end position="1629"/>
    </location>
</feature>
<feature type="transmembrane region" description="Helical" evidence="9">
    <location>
        <begin position="1580"/>
        <end position="1602"/>
    </location>
</feature>
<feature type="disulfide bond" evidence="7">
    <location>
        <begin position="1082"/>
        <end position="1091"/>
    </location>
</feature>
<feature type="domain" description="EGF-like" evidence="11">
    <location>
        <begin position="969"/>
        <end position="1008"/>
    </location>
</feature>
<dbReference type="PROSITE" id="PS00022">
    <property type="entry name" value="EGF_1"/>
    <property type="match status" value="3"/>
</dbReference>
<evidence type="ECO:0000256" key="9">
    <source>
        <dbReference type="SAM" id="Phobius"/>
    </source>
</evidence>
<keyword evidence="6 7" id="KW-1015">Disulfide bond</keyword>
<keyword evidence="4 9" id="KW-1133">Transmembrane helix</keyword>
<dbReference type="GO" id="GO:0016192">
    <property type="term" value="P:vesicle-mediated transport"/>
    <property type="evidence" value="ECO:0007669"/>
    <property type="project" value="UniProtKB-ARBA"/>
</dbReference>
<sequence length="1629" mass="187487">MMFFISLICFILLPSINPQLQINLHLTDWTNYHEINVDLQHDCIHVPNHANEGKDNIEYHQITSYCMGEWPSEWHIEENSFDQKYSFSQLKMLNITSQQLYLWSAPMDIVEEYESYLNQSLLSNQSSALMATKLFYNCTQPRFGSVCQYSLDISTSSFPSSLKEIIHDFYLQIYNPTTWTCYTHLECNRGTSTACLDWTEICDDHIDCLNDGIDEKYCWELEINECEENEFRCKNGQCIPNIFFRESSKSFDCIDQSDELELLINGIHYHSQEPIIRIEDISCNKNINPNLNIYFTTSCVRSRSGLILEDMFLNKPNSTSDECWFTFRCYFRIPHALDPICNSICINRTCQEIINETCPDILFIPNAPLLFGHIYFAYTKEAAVQTRFPTLPPPYICYNDQLCGGFYTNRTLLPFNNLTCRRPGDFPVTFSVLGRGNWLNAYVRPLYRQLYKCNTIIQNISAVCDNSIMYRCINSSKCISKDRIDDDFIDCDYGDDEDPSVVYDICLKNESKTLFKCTTTRCIHHGKVNDGLCHCGNNEYGLCDDEDEECQAVGTHLSFPTVCDGFINLFPVNIDGRNETDETECERWQCNNTYTRCDGFWNCFNGADEAHCDTSVSLNCPSDHHMCISPITNQLTCLPLAKANDGIIDCLGATDEPKLCRSTGYTPSANKFYCFNNSSPCEISAALCNGSKNCINKHDDNQHSCSLTRNFSIDFSICNAEDADSRSDVQNFFCEHVNLQQTRKPVRFSLDAAEFNKDKNAIADGQYGIEAICKLMLVHHNRQVVHYPLDTIKFNKDINTIRSVPPDMKSIVYHEQYRCHRGLPLRIWLNQEKNLTNITCLCPPSFYGNICQYQNQRVSLTMRFQAYSDSRRTLFALVITLIDDSDKRIIHSYEQLTYLYFRDCQKKFSVYLLYSTRPKNVTQNYSIHIDIYDKTSLTYRGSLLTPIKFPFLPVHRIAVHLNIPRINDDFQSCTNQTCIHGQCTIYPGDSKGTAFCHCNKGWSGQHCNIPYTCKCSSDSLCAGLLANNRSLCVCPINKFGPRCLFNHTVCQSNQNNTCYNGGKCIPIDEYMQRDDRKFFCMCPKGFTGERCEIPDNKMILSFHKQIQLSQTLIIHFIKINNDSSPTNSSTLSRIPVHQKTAIINWTNEFHIAFAQLSDKDFYLITVQKINNLSSIFEKTINPSDRCEHISKVLKETIVRLHPIRRIKYYHVPCNETSSLPCFFDDVYFCLCTDFNHQRIANCFEFNYTKKHDCFGESSCKNGAQCVQDSPECPQTSMCVCPQCYYGTQCQFKSTAFRLSLDAILGYHILPHIRLIQQPTIVQFSLALTIIMTIAGFIDGILSVMTFKDQELRSIGCGVYLLGSAITTLFTMSMFALKFSILIVTQMSYTTNRSFLNFQCISIDFLVRISLYMDQWLNACVAIDRAITAVKGTSFNKKTSKRLARYVIVALIVFIISTTIYDPFYRDLLYENNNDDDDSEKRIWCIASYSSGVQVYDSFVNIFHFIAPFFINLISAIIIIRTTIVLQVNINRHESYRKILLAQLRHHGHLLYGSVFLVILAIPRIIISLLSNCMETINDPWIYIIGYFISFIPSTLTFILFILPSKNYKGVFRKTIQQYLTTIKRHLHIA</sequence>
<keyword evidence="2 9" id="KW-0812">Transmembrane</keyword>
<dbReference type="Gene3D" id="1.20.1070.10">
    <property type="entry name" value="Rhodopsin 7-helix transmembrane proteins"/>
    <property type="match status" value="1"/>
</dbReference>
<keyword evidence="7" id="KW-0245">EGF-like domain</keyword>
<evidence type="ECO:0000256" key="5">
    <source>
        <dbReference type="ARBA" id="ARBA00023136"/>
    </source>
</evidence>
<dbReference type="Gene3D" id="2.10.25.10">
    <property type="entry name" value="Laminin"/>
    <property type="match status" value="1"/>
</dbReference>